<evidence type="ECO:0000313" key="5">
    <source>
        <dbReference type="Proteomes" id="UP000003688"/>
    </source>
</evidence>
<sequence length="170" mass="18310" precursor="true">MPAARCNKTSKSTAPTSPSIPASAPTLAFGYNFCKAFAAEFETGSIWNSVDKLDGIPLASRASGDLYQYPFLAKAIFKLPFDNGLTPYIGGGVGGIGSTLHLKDPFLDSSSTDFTFAYQAEAGLKYAINEHIDVGVGYKFLGTTGYSFFHGPRTDDTFNHAIFASFVWNF</sequence>
<gene>
    <name evidence="4" type="ORF">Cflav_PD5492</name>
</gene>
<comment type="caution">
    <text evidence="4">The sequence shown here is derived from an EMBL/GenBank/DDBJ whole genome shotgun (WGS) entry which is preliminary data.</text>
</comment>
<organism evidence="4 5">
    <name type="scientific">Pedosphaera parvula (strain Ellin514)</name>
    <dbReference type="NCBI Taxonomy" id="320771"/>
    <lineage>
        <taxon>Bacteria</taxon>
        <taxon>Pseudomonadati</taxon>
        <taxon>Verrucomicrobiota</taxon>
        <taxon>Pedosphaerae</taxon>
        <taxon>Pedosphaerales</taxon>
        <taxon>Pedosphaeraceae</taxon>
        <taxon>Pedosphaera</taxon>
    </lineage>
</organism>
<reference evidence="4 5" key="1">
    <citation type="journal article" date="2011" name="J. Bacteriol.">
        <title>Genome sequence of 'Pedosphaera parvula' Ellin514, an aerobic Verrucomicrobial isolate from pasture soil.</title>
        <authorList>
            <person name="Kant R."/>
            <person name="van Passel M.W."/>
            <person name="Sangwan P."/>
            <person name="Palva A."/>
            <person name="Lucas S."/>
            <person name="Copeland A."/>
            <person name="Lapidus A."/>
            <person name="Glavina Del Rio T."/>
            <person name="Dalin E."/>
            <person name="Tice H."/>
            <person name="Bruce D."/>
            <person name="Goodwin L."/>
            <person name="Pitluck S."/>
            <person name="Chertkov O."/>
            <person name="Larimer F.W."/>
            <person name="Land M.L."/>
            <person name="Hauser L."/>
            <person name="Brettin T.S."/>
            <person name="Detter J.C."/>
            <person name="Han S."/>
            <person name="de Vos W.M."/>
            <person name="Janssen P.H."/>
            <person name="Smidt H."/>
        </authorList>
    </citation>
    <scope>NUCLEOTIDE SEQUENCE [LARGE SCALE GENOMIC DNA]</scope>
    <source>
        <strain evidence="4 5">Ellin514</strain>
    </source>
</reference>
<evidence type="ECO:0000256" key="2">
    <source>
        <dbReference type="SAM" id="MobiDB-lite"/>
    </source>
</evidence>
<dbReference type="STRING" id="320771.Cflav_PD5492"/>
<protein>
    <recommendedName>
        <fullName evidence="3">Outer membrane protein beta-barrel domain-containing protein</fullName>
    </recommendedName>
</protein>
<feature type="region of interest" description="Disordered" evidence="2">
    <location>
        <begin position="1"/>
        <end position="20"/>
    </location>
</feature>
<dbReference type="AlphaFoldDB" id="B9XBH2"/>
<dbReference type="Pfam" id="PF13505">
    <property type="entry name" value="OMP_b-brl"/>
    <property type="match status" value="1"/>
</dbReference>
<dbReference type="Proteomes" id="UP000003688">
    <property type="component" value="Unassembled WGS sequence"/>
</dbReference>
<evidence type="ECO:0000259" key="3">
    <source>
        <dbReference type="Pfam" id="PF13505"/>
    </source>
</evidence>
<keyword evidence="5" id="KW-1185">Reference proteome</keyword>
<feature type="domain" description="Outer membrane protein beta-barrel" evidence="3">
    <location>
        <begin position="28"/>
        <end position="170"/>
    </location>
</feature>
<feature type="compositionally biased region" description="Low complexity" evidence="2">
    <location>
        <begin position="9"/>
        <end position="20"/>
    </location>
</feature>
<evidence type="ECO:0000256" key="1">
    <source>
        <dbReference type="ARBA" id="ARBA00022729"/>
    </source>
</evidence>
<accession>B9XBH2</accession>
<dbReference type="InterPro" id="IPR011250">
    <property type="entry name" value="OMP/PagP_B-barrel"/>
</dbReference>
<dbReference type="SUPFAM" id="SSF56925">
    <property type="entry name" value="OMPA-like"/>
    <property type="match status" value="1"/>
</dbReference>
<dbReference type="Gene3D" id="2.40.160.20">
    <property type="match status" value="1"/>
</dbReference>
<name>B9XBH2_PEDPL</name>
<proteinExistence type="predicted"/>
<keyword evidence="1" id="KW-0732">Signal</keyword>
<dbReference type="EMBL" id="ABOX02000003">
    <property type="protein sequence ID" value="EEF62857.1"/>
    <property type="molecule type" value="Genomic_DNA"/>
</dbReference>
<dbReference type="InterPro" id="IPR027385">
    <property type="entry name" value="Beta-barrel_OMP"/>
</dbReference>
<evidence type="ECO:0000313" key="4">
    <source>
        <dbReference type="EMBL" id="EEF62857.1"/>
    </source>
</evidence>